<reference evidence="1 2" key="1">
    <citation type="submission" date="2023-07" db="EMBL/GenBank/DDBJ databases">
        <title>Sequencing the genomes of 1000 actinobacteria strains.</title>
        <authorList>
            <person name="Klenk H.-P."/>
        </authorList>
    </citation>
    <scope>NUCLEOTIDE SEQUENCE [LARGE SCALE GENOMIC DNA]</scope>
    <source>
        <strain evidence="1 2">DSM 44508</strain>
    </source>
</reference>
<evidence type="ECO:0008006" key="3">
    <source>
        <dbReference type="Google" id="ProtNLM"/>
    </source>
</evidence>
<organism evidence="1 2">
    <name type="scientific">Corynebacterium felinum</name>
    <dbReference type="NCBI Taxonomy" id="131318"/>
    <lineage>
        <taxon>Bacteria</taxon>
        <taxon>Bacillati</taxon>
        <taxon>Actinomycetota</taxon>
        <taxon>Actinomycetes</taxon>
        <taxon>Mycobacteriales</taxon>
        <taxon>Corynebacteriaceae</taxon>
        <taxon>Corynebacterium</taxon>
    </lineage>
</organism>
<keyword evidence="2" id="KW-1185">Reference proteome</keyword>
<dbReference type="Pfam" id="PF13809">
    <property type="entry name" value="Tubulin_2"/>
    <property type="match status" value="1"/>
</dbReference>
<dbReference type="Proteomes" id="UP001183619">
    <property type="component" value="Unassembled WGS sequence"/>
</dbReference>
<sequence length="1215" mass="134040">MRKFLIVGCGGSGAKTQAYMMDQLKALIRTLDPSRTELPKAWQFVSIDVPIQPEPGPSGLPNVQQAGGHYIGIGSTQPYSTFDSAVTSELASNGGLKEVATWAPSSPASIHTPVSDGAGQYRCLGRMLTIPSLKRIQEGLSRALDQMNTAEAVNELNELNYKITGKSSNAHNTAPAILVISSMAGGAGASMFLDVCRVLSTLPNAKPEHTGVFMMTPEVFEQLPREQMVGAWPNSLAMFGEVFATQTGAATANDAALYEALGVHGGNRHSTFARLFPIGNRMGSYKARFGDGSSTAVYRGLGRALSALMYSDKASDSFVTYSLANTGSPDALRQYLGWAHTSTLKWDGLPWGSLGYAQLSMGRDKYAEYSAQRLARAAFDRLLKGHVDPTNLATAEEQLKARIDERFPRVLEKLLINPEFRYQEVTNASIAGWLHNTFSQQLYSGVAEAETWIGSALPRPVDGQKTNEWASEIENRMANPEFDRRLRDILDRKAYAAVYEFADWFTDAVIAQAESELSQVGVPYLEAIVAQLSVIIQQKLSNGMNLLLGSYSMMSPSAKPSSADMILQPLTGNKRIHNGEAIVDQLKVAYREQLNNYMTIALAKVLLPVLDDFRVGVLARLQREVEKAHMDLAEASRKKDAQLNLADVSTTDPVAWPTDRDEKISDRFRGSSNEILITEVDNFPADYEQQLIEAVRVQDEHIQDLAQASRVAARAVIAGRWETTDAIKAPENTLAAKKRENTRVNRAGWVSKHLQVSPHDFSEMRESSTAVFAALIRPDDLLERARMWINRPGYHFERFIAADLRSYMTRDENIADSEYNARIQRLRSAFHKALFLARPLAAVNSAMVQLVHNTSVTNRYTFSEIPFQYLDASEELLNEIKGMADIDPNTLSVFENSLTDAKKIQRIDIFGSYPNYSPIVFSSLLPHIANDWASRINKANFWQMRRTRSLAAALPLSVDERKAMVAGWILGVATGRIYIHNQEQENAQAYIYDGSQWLAFPAPMLTGPSQMRNRIDWMPVVLESILLAYAESHNKDNGGQLAQSLRPYWALRGIFDNSVESPINAGGGVRHPAVDTIAHFLRTGEKPAEQGVVGTGVEDRAAMLENHLKETLKLADNFVPSTSHGFPGAASATKEWAMPPTRMHAAKMPFYRDFAQDVVEMTNLIYSLLPQAKQVATQVVQSPAFDIGFDSTAQGPSFNAGDSNVEFKGFGGGLV</sequence>
<protein>
    <recommendedName>
        <fullName evidence="3">Tubulin-like protein</fullName>
    </recommendedName>
</protein>
<evidence type="ECO:0000313" key="1">
    <source>
        <dbReference type="EMBL" id="MDR7353923.1"/>
    </source>
</evidence>
<comment type="caution">
    <text evidence="1">The sequence shown here is derived from an EMBL/GenBank/DDBJ whole genome shotgun (WGS) entry which is preliminary data.</text>
</comment>
<dbReference type="RefSeq" id="WP_277103850.1">
    <property type="nucleotide sequence ID" value="NZ_BAAAJS010000014.1"/>
</dbReference>
<name>A0ABU2B817_9CORY</name>
<evidence type="ECO:0000313" key="2">
    <source>
        <dbReference type="Proteomes" id="UP001183619"/>
    </source>
</evidence>
<dbReference type="InterPro" id="IPR025904">
    <property type="entry name" value="Tubulin-like"/>
</dbReference>
<gene>
    <name evidence="1" type="ORF">J2S37_000461</name>
</gene>
<accession>A0ABU2B817</accession>
<proteinExistence type="predicted"/>
<dbReference type="EMBL" id="JAVDYF010000001">
    <property type="protein sequence ID" value="MDR7353923.1"/>
    <property type="molecule type" value="Genomic_DNA"/>
</dbReference>